<evidence type="ECO:0000256" key="4">
    <source>
        <dbReference type="ARBA" id="ARBA00023172"/>
    </source>
</evidence>
<dbReference type="CDD" id="cd03768">
    <property type="entry name" value="SR_ResInv"/>
    <property type="match status" value="1"/>
</dbReference>
<dbReference type="EMBL" id="SNYN01000039">
    <property type="protein sequence ID" value="TDQ43903.1"/>
    <property type="molecule type" value="Genomic_DNA"/>
</dbReference>
<evidence type="ECO:0000256" key="1">
    <source>
        <dbReference type="ARBA" id="ARBA00009913"/>
    </source>
</evidence>
<feature type="active site" description="O-(5'-phospho-DNA)-serine intermediate" evidence="5 6">
    <location>
        <position position="25"/>
    </location>
</feature>
<evidence type="ECO:0000256" key="2">
    <source>
        <dbReference type="ARBA" id="ARBA00022908"/>
    </source>
</evidence>
<feature type="domain" description="Resolvase/invertase-type recombinase catalytic" evidence="7">
    <location>
        <begin position="17"/>
        <end position="153"/>
    </location>
</feature>
<keyword evidence="9" id="KW-1185">Reference proteome</keyword>
<protein>
    <submittedName>
        <fullName evidence="8">DNA invertase Pin-like site-specific DNA recombinase</fullName>
    </submittedName>
</protein>
<dbReference type="SUPFAM" id="SSF46689">
    <property type="entry name" value="Homeodomain-like"/>
    <property type="match status" value="1"/>
</dbReference>
<evidence type="ECO:0000256" key="3">
    <source>
        <dbReference type="ARBA" id="ARBA00023125"/>
    </source>
</evidence>
<reference evidence="8 9" key="1">
    <citation type="submission" date="2019-03" db="EMBL/GenBank/DDBJ databases">
        <title>Genomic Encyclopedia of Type Strains, Phase IV (KMG-IV): sequencing the most valuable type-strain genomes for metagenomic binning, comparative biology and taxonomic classification.</title>
        <authorList>
            <person name="Goeker M."/>
        </authorList>
    </citation>
    <scope>NUCLEOTIDE SEQUENCE [LARGE SCALE GENOMIC DNA]</scope>
    <source>
        <strain evidence="8 9">DSM 46770</strain>
    </source>
</reference>
<dbReference type="Pfam" id="PF00239">
    <property type="entry name" value="Resolvase"/>
    <property type="match status" value="1"/>
</dbReference>
<evidence type="ECO:0000313" key="8">
    <source>
        <dbReference type="EMBL" id="TDQ43903.1"/>
    </source>
</evidence>
<dbReference type="InterPro" id="IPR006120">
    <property type="entry name" value="Resolvase_HTH_dom"/>
</dbReference>
<comment type="similarity">
    <text evidence="1">Belongs to the site-specific recombinase resolvase family.</text>
</comment>
<dbReference type="GO" id="GO:0015074">
    <property type="term" value="P:DNA integration"/>
    <property type="evidence" value="ECO:0007669"/>
    <property type="project" value="UniProtKB-KW"/>
</dbReference>
<organism evidence="8 9">
    <name type="scientific">Actinorugispora endophytica</name>
    <dbReference type="NCBI Taxonomy" id="1605990"/>
    <lineage>
        <taxon>Bacteria</taxon>
        <taxon>Bacillati</taxon>
        <taxon>Actinomycetota</taxon>
        <taxon>Actinomycetes</taxon>
        <taxon>Streptosporangiales</taxon>
        <taxon>Nocardiopsidaceae</taxon>
        <taxon>Actinorugispora</taxon>
    </lineage>
</organism>
<dbReference type="InterPro" id="IPR006119">
    <property type="entry name" value="Resolv_N"/>
</dbReference>
<evidence type="ECO:0000259" key="7">
    <source>
        <dbReference type="PROSITE" id="PS51736"/>
    </source>
</evidence>
<name>A0A4R6UFA5_9ACTN</name>
<dbReference type="Pfam" id="PF02796">
    <property type="entry name" value="HTH_7"/>
    <property type="match status" value="1"/>
</dbReference>
<evidence type="ECO:0000313" key="9">
    <source>
        <dbReference type="Proteomes" id="UP000295281"/>
    </source>
</evidence>
<dbReference type="PROSITE" id="PS00397">
    <property type="entry name" value="RECOMBINASES_1"/>
    <property type="match status" value="1"/>
</dbReference>
<dbReference type="InterPro" id="IPR050639">
    <property type="entry name" value="SSR_resolvase"/>
</dbReference>
<dbReference type="GO" id="GO:0000150">
    <property type="term" value="F:DNA strand exchange activity"/>
    <property type="evidence" value="ECO:0007669"/>
    <property type="project" value="InterPro"/>
</dbReference>
<dbReference type="SUPFAM" id="SSF53041">
    <property type="entry name" value="Resolvase-like"/>
    <property type="match status" value="1"/>
</dbReference>
<dbReference type="Proteomes" id="UP000295281">
    <property type="component" value="Unassembled WGS sequence"/>
</dbReference>
<evidence type="ECO:0000256" key="6">
    <source>
        <dbReference type="PROSITE-ProRule" id="PRU10137"/>
    </source>
</evidence>
<dbReference type="InterPro" id="IPR006118">
    <property type="entry name" value="Recombinase_CS"/>
</dbReference>
<dbReference type="Gene3D" id="1.10.10.60">
    <property type="entry name" value="Homeodomain-like"/>
    <property type="match status" value="1"/>
</dbReference>
<keyword evidence="2" id="KW-0229">DNA integration</keyword>
<proteinExistence type="inferred from homology"/>
<keyword evidence="4" id="KW-0233">DNA recombination</keyword>
<comment type="caution">
    <text evidence="8">The sequence shown here is derived from an EMBL/GenBank/DDBJ whole genome shotgun (WGS) entry which is preliminary data.</text>
</comment>
<dbReference type="Gene3D" id="3.40.50.1390">
    <property type="entry name" value="Resolvase, N-terminal catalytic domain"/>
    <property type="match status" value="1"/>
</dbReference>
<dbReference type="AlphaFoldDB" id="A0A4R6UFA5"/>
<sequence length="202" mass="21579">MSSETVPAVTTNTITGQLIGYARVSTDDQEAQLQRDALTAAGCARVFEDKASGKNADRPELRSALDYARAGDTLCVWKLDRFARSLIDLVTMVDALRERGIGFKVLTGALANIDPGTADGRLMLQVVGAMAEFERSLIKERTRAGLDAAKAQGRTGGRPSVVNEDVLTVARARKAKGESVSAIAKALGVSRATLYRHLVDDS</sequence>
<dbReference type="SMART" id="SM00857">
    <property type="entry name" value="Resolvase"/>
    <property type="match status" value="1"/>
</dbReference>
<dbReference type="InterPro" id="IPR009057">
    <property type="entry name" value="Homeodomain-like_sf"/>
</dbReference>
<evidence type="ECO:0000256" key="5">
    <source>
        <dbReference type="PIRSR" id="PIRSR606118-50"/>
    </source>
</evidence>
<dbReference type="PROSITE" id="PS51736">
    <property type="entry name" value="RECOMBINASES_3"/>
    <property type="match status" value="1"/>
</dbReference>
<dbReference type="PANTHER" id="PTHR30461">
    <property type="entry name" value="DNA-INVERTASE FROM LAMBDOID PROPHAGE"/>
    <property type="match status" value="1"/>
</dbReference>
<dbReference type="FunFam" id="3.40.50.1390:FF:000001">
    <property type="entry name" value="DNA recombinase"/>
    <property type="match status" value="1"/>
</dbReference>
<accession>A0A4R6UFA5</accession>
<dbReference type="InterPro" id="IPR036162">
    <property type="entry name" value="Resolvase-like_N_sf"/>
</dbReference>
<keyword evidence="3" id="KW-0238">DNA-binding</keyword>
<dbReference type="CDD" id="cd00569">
    <property type="entry name" value="HTH_Hin_like"/>
    <property type="match status" value="1"/>
</dbReference>
<dbReference type="PANTHER" id="PTHR30461:SF2">
    <property type="entry name" value="SERINE RECOMBINASE PINE-RELATED"/>
    <property type="match status" value="1"/>
</dbReference>
<dbReference type="OrthoDB" id="3405463at2"/>
<gene>
    <name evidence="8" type="ORF">EV190_13915</name>
</gene>
<dbReference type="GO" id="GO:0003677">
    <property type="term" value="F:DNA binding"/>
    <property type="evidence" value="ECO:0007669"/>
    <property type="project" value="UniProtKB-KW"/>
</dbReference>